<dbReference type="OrthoDB" id="999883at2759"/>
<keyword evidence="2" id="KW-1185">Reference proteome</keyword>
<protein>
    <submittedName>
        <fullName evidence="1">Uncharacterized protein</fullName>
    </submittedName>
</protein>
<organism evidence="1 2">
    <name type="scientific">Gossypium gossypioides</name>
    <name type="common">Mexican cotton</name>
    <name type="synonym">Selera gossypioides</name>
    <dbReference type="NCBI Taxonomy" id="34282"/>
    <lineage>
        <taxon>Eukaryota</taxon>
        <taxon>Viridiplantae</taxon>
        <taxon>Streptophyta</taxon>
        <taxon>Embryophyta</taxon>
        <taxon>Tracheophyta</taxon>
        <taxon>Spermatophyta</taxon>
        <taxon>Magnoliopsida</taxon>
        <taxon>eudicotyledons</taxon>
        <taxon>Gunneridae</taxon>
        <taxon>Pentapetalae</taxon>
        <taxon>rosids</taxon>
        <taxon>malvids</taxon>
        <taxon>Malvales</taxon>
        <taxon>Malvaceae</taxon>
        <taxon>Malvoideae</taxon>
        <taxon>Gossypium</taxon>
    </lineage>
</organism>
<accession>A0A7J9CU84</accession>
<gene>
    <name evidence="1" type="ORF">Gogos_000921</name>
</gene>
<sequence>MYKTDLKEFKNFDIKEILRILMEGKEIWTYQKGTTIPKTFNHALMMPKVNIWMKF</sequence>
<dbReference type="AlphaFoldDB" id="A0A7J9CU84"/>
<proteinExistence type="predicted"/>
<evidence type="ECO:0000313" key="2">
    <source>
        <dbReference type="Proteomes" id="UP000593579"/>
    </source>
</evidence>
<reference evidence="1 2" key="1">
    <citation type="journal article" date="2019" name="Genome Biol. Evol.">
        <title>Insights into the evolution of the New World diploid cottons (Gossypium, subgenus Houzingenia) based on genome sequencing.</title>
        <authorList>
            <person name="Grover C.E."/>
            <person name="Arick M.A. 2nd"/>
            <person name="Thrash A."/>
            <person name="Conover J.L."/>
            <person name="Sanders W.S."/>
            <person name="Peterson D.G."/>
            <person name="Frelichowski J.E."/>
            <person name="Scheffler J.A."/>
            <person name="Scheffler B.E."/>
            <person name="Wendel J.F."/>
        </authorList>
    </citation>
    <scope>NUCLEOTIDE SEQUENCE [LARGE SCALE GENOMIC DNA]</scope>
    <source>
        <strain evidence="1">5</strain>
        <tissue evidence="1">Leaf</tissue>
    </source>
</reference>
<dbReference type="Proteomes" id="UP000593579">
    <property type="component" value="Unassembled WGS sequence"/>
</dbReference>
<dbReference type="EMBL" id="JABEZY010000013">
    <property type="protein sequence ID" value="MBA0752047.1"/>
    <property type="molecule type" value="Genomic_DNA"/>
</dbReference>
<comment type="caution">
    <text evidence="1">The sequence shown here is derived from an EMBL/GenBank/DDBJ whole genome shotgun (WGS) entry which is preliminary data.</text>
</comment>
<feature type="non-terminal residue" evidence="1">
    <location>
        <position position="55"/>
    </location>
</feature>
<evidence type="ECO:0000313" key="1">
    <source>
        <dbReference type="EMBL" id="MBA0752047.1"/>
    </source>
</evidence>
<name>A0A7J9CU84_GOSGO</name>